<evidence type="ECO:0008006" key="3">
    <source>
        <dbReference type="Google" id="ProtNLM"/>
    </source>
</evidence>
<name>A0A7C3EXN8_9CREN</name>
<dbReference type="SUPFAM" id="SSF56747">
    <property type="entry name" value="Prim-pol domain"/>
    <property type="match status" value="1"/>
</dbReference>
<evidence type="ECO:0000313" key="2">
    <source>
        <dbReference type="EMBL" id="HFK21169.1"/>
    </source>
</evidence>
<comment type="similarity">
    <text evidence="1">Belongs to the eukaryotic-type primase small subunit family.</text>
</comment>
<organism evidence="2">
    <name type="scientific">Candidatus Methanomethylicus mesodigestus</name>
    <dbReference type="NCBI Taxonomy" id="1867258"/>
    <lineage>
        <taxon>Archaea</taxon>
        <taxon>Thermoproteota</taxon>
        <taxon>Methanosuratincolia</taxon>
        <taxon>Candidatus Methanomethylicales</taxon>
        <taxon>Candidatus Methanomethylicaceae</taxon>
        <taxon>Candidatus Methanomethylicus</taxon>
    </lineage>
</organism>
<evidence type="ECO:0000256" key="1">
    <source>
        <dbReference type="ARBA" id="ARBA00009762"/>
    </source>
</evidence>
<sequence length="273" mass="32336">MTRIKHCYPINHRPANLRERKEYYSGLDIGPMMQWFYNRPEGLRLPILHLDPGNETGYIRSKYKDEAGKLLFFRISKFEELKEWLIDFLPEDLYYDRNLYKDPEKCMGCSKRGKDCIGCSGLIGQELMFDIDPENIDCPNCGTLEDRVKGASMFKFCYICFNKAIEHTINLYDYLYNEEYERISVVYSGRGFHIYIEDDDSLYMNFVERKNFVKTIKEKGFGIDPWVTEGEARLARVPFSLNGMVSKICRPIEIREIKNLDFWRSRLFVPSFI</sequence>
<comment type="caution">
    <text evidence="2">The sequence shown here is derived from an EMBL/GenBank/DDBJ whole genome shotgun (WGS) entry which is preliminary data.</text>
</comment>
<gene>
    <name evidence="2" type="ORF">ENS19_07845</name>
</gene>
<dbReference type="PANTHER" id="PTHR10536">
    <property type="entry name" value="DNA PRIMASE SMALL SUBUNIT"/>
    <property type="match status" value="1"/>
</dbReference>
<reference evidence="2" key="1">
    <citation type="journal article" date="2020" name="mSystems">
        <title>Genome- and Community-Level Interaction Insights into Carbon Utilization and Element Cycling Functions of Hydrothermarchaeota in Hydrothermal Sediment.</title>
        <authorList>
            <person name="Zhou Z."/>
            <person name="Liu Y."/>
            <person name="Xu W."/>
            <person name="Pan J."/>
            <person name="Luo Z.H."/>
            <person name="Li M."/>
        </authorList>
    </citation>
    <scope>NUCLEOTIDE SEQUENCE [LARGE SCALE GENOMIC DNA]</scope>
    <source>
        <strain evidence="2">SpSt-468</strain>
    </source>
</reference>
<protein>
    <recommendedName>
        <fullName evidence="3">DNA primase</fullName>
    </recommendedName>
</protein>
<dbReference type="Gene3D" id="3.90.920.10">
    <property type="entry name" value="DNA primase, PRIM domain"/>
    <property type="match status" value="1"/>
</dbReference>
<proteinExistence type="inferred from homology"/>
<dbReference type="AlphaFoldDB" id="A0A7C3EXN8"/>
<dbReference type="EMBL" id="DSTX01000013">
    <property type="protein sequence ID" value="HFK21169.1"/>
    <property type="molecule type" value="Genomic_DNA"/>
</dbReference>
<accession>A0A7C3EXN8</accession>